<dbReference type="Proteomes" id="UP000032417">
    <property type="component" value="Chromosome 1"/>
</dbReference>
<dbReference type="KEGG" id="pbt:ING2E5B_2300"/>
<evidence type="ECO:0000256" key="3">
    <source>
        <dbReference type="ARBA" id="ARBA00022692"/>
    </source>
</evidence>
<feature type="domain" description="ABC-2 type transporter transmembrane" evidence="7">
    <location>
        <begin position="24"/>
        <end position="414"/>
    </location>
</feature>
<reference evidence="8 9" key="1">
    <citation type="submission" date="2014-08" db="EMBL/GenBank/DDBJ databases">
        <authorList>
            <person name="Wibberg D."/>
        </authorList>
    </citation>
    <scope>NUCLEOTIDE SEQUENCE [LARGE SCALE GENOMIC DNA]</scope>
    <source>
        <strain evidence="9">ING2-E5B</strain>
    </source>
</reference>
<comment type="subcellular location">
    <subcellularLocation>
        <location evidence="1">Cell membrane</location>
        <topology evidence="1">Multi-pass membrane protein</topology>
    </subcellularLocation>
</comment>
<evidence type="ECO:0000313" key="8">
    <source>
        <dbReference type="EMBL" id="CEA17027.1"/>
    </source>
</evidence>
<feature type="transmembrane region" description="Helical" evidence="6">
    <location>
        <begin position="255"/>
        <end position="274"/>
    </location>
</feature>
<feature type="transmembrane region" description="Helical" evidence="6">
    <location>
        <begin position="396"/>
        <end position="417"/>
    </location>
</feature>
<organism evidence="8 9">
    <name type="scientific">Fermentimonas caenicola</name>
    <dbReference type="NCBI Taxonomy" id="1562970"/>
    <lineage>
        <taxon>Bacteria</taxon>
        <taxon>Pseudomonadati</taxon>
        <taxon>Bacteroidota</taxon>
        <taxon>Bacteroidia</taxon>
        <taxon>Bacteroidales</taxon>
        <taxon>Dysgonomonadaceae</taxon>
        <taxon>Fermentimonas</taxon>
    </lineage>
</organism>
<feature type="transmembrane region" description="Helical" evidence="6">
    <location>
        <begin position="191"/>
        <end position="214"/>
    </location>
</feature>
<dbReference type="PATRIC" id="fig|1562970.3.peg.2273"/>
<feature type="transmembrane region" description="Helical" evidence="6">
    <location>
        <begin position="26"/>
        <end position="47"/>
    </location>
</feature>
<sequence length="440" mass="49211">MSKSTMNRLSLIIQREYLTRVRKKSFIILTVLMPFLMVAISLVPFWLSTLNDGSIKNVAVIDNTGIYAPLLKSTDQYDFQIIGSAELQDSESRLGKDLFAILQITNDLSKDPRAVSLTSEKQSPMELQSLIERTLNEKLTEQRLDELSNSSNVDSEAISQVRNILENSSGVSLRTLRMGDDGSVKESSTEIASIIGMMFTILIYMFILLYGNMVMQAVLEEKKSRVVEVMISSVKPVNLLIGKVVGIGLVGLTQLAIWGIMTSVLFTGVSFFIANPEQAVAVSSEMNDFNIEGILNSIMSINWLELLFYFILFFIGGYVLYASIFAMFASAVDSEEDTSQFMTPVTLLIVFAFLAGFYSVSNPDGPLAFWTSLIPFTSPIVMMVRIPFGIPFWEVLMSLVLLYGTFILISIFAAKIYRVGILMYGKKPSIQEMMKWVTYK</sequence>
<dbReference type="PANTHER" id="PTHR30294">
    <property type="entry name" value="MEMBRANE COMPONENT OF ABC TRANSPORTER YHHJ-RELATED"/>
    <property type="match status" value="1"/>
</dbReference>
<feature type="transmembrane region" description="Helical" evidence="6">
    <location>
        <begin position="341"/>
        <end position="360"/>
    </location>
</feature>
<feature type="transmembrane region" description="Helical" evidence="6">
    <location>
        <begin position="306"/>
        <end position="329"/>
    </location>
</feature>
<keyword evidence="9" id="KW-1185">Reference proteome</keyword>
<evidence type="ECO:0000256" key="5">
    <source>
        <dbReference type="ARBA" id="ARBA00023136"/>
    </source>
</evidence>
<protein>
    <recommendedName>
        <fullName evidence="7">ABC-2 type transporter transmembrane domain-containing protein</fullName>
    </recommendedName>
</protein>
<evidence type="ECO:0000313" key="9">
    <source>
        <dbReference type="Proteomes" id="UP000032417"/>
    </source>
</evidence>
<keyword evidence="3 6" id="KW-0812">Transmembrane</keyword>
<dbReference type="InterPro" id="IPR051449">
    <property type="entry name" value="ABC-2_transporter_component"/>
</dbReference>
<gene>
    <name evidence="8" type="ORF">ING2E5B_2300</name>
</gene>
<dbReference type="GO" id="GO:0140359">
    <property type="term" value="F:ABC-type transporter activity"/>
    <property type="evidence" value="ECO:0007669"/>
    <property type="project" value="InterPro"/>
</dbReference>
<accession>A0A098C535</accession>
<evidence type="ECO:0000256" key="6">
    <source>
        <dbReference type="SAM" id="Phobius"/>
    </source>
</evidence>
<dbReference type="AlphaFoldDB" id="A0A098C535"/>
<dbReference type="STRING" id="1562970.ING2E5B_2300"/>
<evidence type="ECO:0000256" key="2">
    <source>
        <dbReference type="ARBA" id="ARBA00022475"/>
    </source>
</evidence>
<keyword evidence="4 6" id="KW-1133">Transmembrane helix</keyword>
<dbReference type="GO" id="GO:0005886">
    <property type="term" value="C:plasma membrane"/>
    <property type="evidence" value="ECO:0007669"/>
    <property type="project" value="UniProtKB-SubCell"/>
</dbReference>
<dbReference type="EMBL" id="LN515532">
    <property type="protein sequence ID" value="CEA17027.1"/>
    <property type="molecule type" value="Genomic_DNA"/>
</dbReference>
<proteinExistence type="predicted"/>
<dbReference type="SUPFAM" id="SSF53850">
    <property type="entry name" value="Periplasmic binding protein-like II"/>
    <property type="match status" value="1"/>
</dbReference>
<feature type="transmembrane region" description="Helical" evidence="6">
    <location>
        <begin position="367"/>
        <end position="390"/>
    </location>
</feature>
<dbReference type="InterPro" id="IPR013525">
    <property type="entry name" value="ABC2_TM"/>
</dbReference>
<name>A0A098C535_9BACT</name>
<keyword evidence="5 6" id="KW-0472">Membrane</keyword>
<keyword evidence="2" id="KW-1003">Cell membrane</keyword>
<evidence type="ECO:0000259" key="7">
    <source>
        <dbReference type="Pfam" id="PF12698"/>
    </source>
</evidence>
<feature type="transmembrane region" description="Helical" evidence="6">
    <location>
        <begin position="226"/>
        <end position="249"/>
    </location>
</feature>
<evidence type="ECO:0000256" key="1">
    <source>
        <dbReference type="ARBA" id="ARBA00004651"/>
    </source>
</evidence>
<dbReference type="PANTHER" id="PTHR30294:SF29">
    <property type="entry name" value="MULTIDRUG ABC TRANSPORTER PERMEASE YBHS-RELATED"/>
    <property type="match status" value="1"/>
</dbReference>
<evidence type="ECO:0000256" key="4">
    <source>
        <dbReference type="ARBA" id="ARBA00022989"/>
    </source>
</evidence>
<dbReference type="HOGENOM" id="CLU_046841_0_0_10"/>
<dbReference type="Pfam" id="PF12698">
    <property type="entry name" value="ABC2_membrane_3"/>
    <property type="match status" value="1"/>
</dbReference>
<dbReference type="Gene3D" id="3.40.190.10">
    <property type="entry name" value="Periplasmic binding protein-like II"/>
    <property type="match status" value="1"/>
</dbReference>